<protein>
    <recommendedName>
        <fullName evidence="1">DUF6884 domain-containing protein</fullName>
    </recommendedName>
</protein>
<keyword evidence="3" id="KW-1185">Reference proteome</keyword>
<sequence>MDKIALVSCVSKKQYYPCAAKDLYQSTWFIKAKAYVEKHYSIWFILSAQHGLVEPSDVISPYDKTLKSIPSEARNEWAQNVLDEIKRLTNNSSEIHIFAGETYRENLAPKLNDAEYVVVIPLKGLAIGKQLSWFNGHS</sequence>
<dbReference type="Pfam" id="PF21818">
    <property type="entry name" value="DUF6884"/>
    <property type="match status" value="1"/>
</dbReference>
<feature type="domain" description="DUF6884" evidence="1">
    <location>
        <begin position="4"/>
        <end position="135"/>
    </location>
</feature>
<proteinExistence type="predicted"/>
<evidence type="ECO:0000259" key="1">
    <source>
        <dbReference type="Pfam" id="PF21818"/>
    </source>
</evidence>
<gene>
    <name evidence="2" type="ORF">NC992_20065</name>
</gene>
<evidence type="ECO:0000313" key="3">
    <source>
        <dbReference type="Proteomes" id="UP001482513"/>
    </source>
</evidence>
<organism evidence="2 3">
    <name type="scientific">Leptolyngbya subtilissima DQ-A4</name>
    <dbReference type="NCBI Taxonomy" id="2933933"/>
    <lineage>
        <taxon>Bacteria</taxon>
        <taxon>Bacillati</taxon>
        <taxon>Cyanobacteriota</taxon>
        <taxon>Cyanophyceae</taxon>
        <taxon>Leptolyngbyales</taxon>
        <taxon>Leptolyngbyaceae</taxon>
        <taxon>Leptolyngbya group</taxon>
        <taxon>Leptolyngbya</taxon>
    </lineage>
</organism>
<reference evidence="2 3" key="1">
    <citation type="submission" date="2022-04" db="EMBL/GenBank/DDBJ databases">
        <title>Positive selection, recombination, and allopatry shape intraspecific diversity of widespread and dominant cyanobacteria.</title>
        <authorList>
            <person name="Wei J."/>
            <person name="Shu W."/>
            <person name="Hu C."/>
        </authorList>
    </citation>
    <scope>NUCLEOTIDE SEQUENCE [LARGE SCALE GENOMIC DNA]</scope>
    <source>
        <strain evidence="2 3">DQ-A4</strain>
    </source>
</reference>
<comment type="caution">
    <text evidence="2">The sequence shown here is derived from an EMBL/GenBank/DDBJ whole genome shotgun (WGS) entry which is preliminary data.</text>
</comment>
<accession>A0ABV0K9G5</accession>
<dbReference type="RefSeq" id="WP_190694280.1">
    <property type="nucleotide sequence ID" value="NZ_JAMPKX010000010.1"/>
</dbReference>
<evidence type="ECO:0000313" key="2">
    <source>
        <dbReference type="EMBL" id="MEP0949186.1"/>
    </source>
</evidence>
<dbReference type="EMBL" id="JAMPKX010000010">
    <property type="protein sequence ID" value="MEP0949186.1"/>
    <property type="molecule type" value="Genomic_DNA"/>
</dbReference>
<dbReference type="Proteomes" id="UP001482513">
    <property type="component" value="Unassembled WGS sequence"/>
</dbReference>
<name>A0ABV0K9G5_9CYAN</name>
<dbReference type="InterPro" id="IPR049251">
    <property type="entry name" value="DUF6884"/>
</dbReference>